<organism evidence="1 2">
    <name type="scientific">Agaricus bisporus var. burnettii</name>
    <dbReference type="NCBI Taxonomy" id="192524"/>
    <lineage>
        <taxon>Eukaryota</taxon>
        <taxon>Fungi</taxon>
        <taxon>Dikarya</taxon>
        <taxon>Basidiomycota</taxon>
        <taxon>Agaricomycotina</taxon>
        <taxon>Agaricomycetes</taxon>
        <taxon>Agaricomycetidae</taxon>
        <taxon>Agaricales</taxon>
        <taxon>Agaricineae</taxon>
        <taxon>Agaricaceae</taxon>
        <taxon>Agaricus</taxon>
    </lineage>
</organism>
<accession>A0A8H7F314</accession>
<comment type="caution">
    <text evidence="1">The sequence shown here is derived from an EMBL/GenBank/DDBJ whole genome shotgun (WGS) entry which is preliminary data.</text>
</comment>
<dbReference type="AlphaFoldDB" id="A0A8H7F314"/>
<name>A0A8H7F314_AGABI</name>
<proteinExistence type="predicted"/>
<gene>
    <name evidence="1" type="ORF">Agabi119p4_4290</name>
</gene>
<reference evidence="1 2" key="1">
    <citation type="journal article" name="Sci. Rep.">
        <title>Telomere-to-telomere assembled and centromere annotated genomes of the two main subspecies of the button mushroom Agaricus bisporus reveal especially polymorphic chromosome ends.</title>
        <authorList>
            <person name="Sonnenberg A.S.M."/>
            <person name="Sedaghat-Telgerd N."/>
            <person name="Lavrijssen B."/>
            <person name="Ohm R.A."/>
            <person name="Hendrickx P.M."/>
            <person name="Scholtmeijer K."/>
            <person name="Baars J.J.P."/>
            <person name="van Peer A."/>
        </authorList>
    </citation>
    <scope>NUCLEOTIDE SEQUENCE [LARGE SCALE GENOMIC DNA]</scope>
    <source>
        <strain evidence="1 2">H119_p4</strain>
    </source>
</reference>
<sequence length="85" mass="10250">MCYWRRVRNVYKRCGHAQNMQDEEIKCDLMKCRFSPAHPAECQPPICKETCWQYRQYPQQYSPHIDRLCPDCEVSIMKRRSCSST</sequence>
<evidence type="ECO:0000313" key="1">
    <source>
        <dbReference type="EMBL" id="KAF7775897.1"/>
    </source>
</evidence>
<evidence type="ECO:0000313" key="2">
    <source>
        <dbReference type="Proteomes" id="UP000629468"/>
    </source>
</evidence>
<dbReference type="EMBL" id="JABXXO010000006">
    <property type="protein sequence ID" value="KAF7775897.1"/>
    <property type="molecule type" value="Genomic_DNA"/>
</dbReference>
<protein>
    <submittedName>
        <fullName evidence="1">Uncharacterized protein</fullName>
    </submittedName>
</protein>
<dbReference type="Proteomes" id="UP000629468">
    <property type="component" value="Unassembled WGS sequence"/>
</dbReference>